<keyword evidence="3 8" id="KW-0812">Transmembrane</keyword>
<dbReference type="AlphaFoldDB" id="A0AAN8A9A6"/>
<evidence type="ECO:0000313" key="12">
    <source>
        <dbReference type="EMBL" id="KAK5781631.1"/>
    </source>
</evidence>
<sequence length="220" mass="25473">MFGTSNCLSILCLTSFFIQNVFGFYYLNNAGERKCFQKELTKDTYIQGRYSVSVLNPNTKQYTDASPNEMSIIVDIEEIFDDNQRVVHQKGSPIGDFTFVALESGEHRICLQTQSNDWLSKSKVRVDLEFEVGSDMKLDSKKKKTMETLQGRINLLASKVVQIRLEQNLMREREAQFRDLSESVNSRSMWWTIIQLIVLGVVGFWQMKHLATFFVKQKVL</sequence>
<evidence type="ECO:0000256" key="3">
    <source>
        <dbReference type="ARBA" id="ARBA00022692"/>
    </source>
</evidence>
<evidence type="ECO:0000256" key="4">
    <source>
        <dbReference type="ARBA" id="ARBA00022729"/>
    </source>
</evidence>
<keyword evidence="4 10" id="KW-0732">Signal</keyword>
<evidence type="ECO:0000256" key="6">
    <source>
        <dbReference type="ARBA" id="ARBA00022989"/>
    </source>
</evidence>
<keyword evidence="5" id="KW-0813">Transport</keyword>
<feature type="domain" description="GOLD" evidence="11">
    <location>
        <begin position="33"/>
        <end position="132"/>
    </location>
</feature>
<proteinExistence type="inferred from homology"/>
<reference evidence="13" key="1">
    <citation type="submission" date="2023-07" db="EMBL/GenBank/DDBJ databases">
        <title>A draft genome of Kazachstania heterogenica Y-27499.</title>
        <authorList>
            <person name="Donic C."/>
            <person name="Kralova J.S."/>
            <person name="Fidel L."/>
            <person name="Ben-Dor S."/>
            <person name="Jung S."/>
        </authorList>
    </citation>
    <scope>NUCLEOTIDE SEQUENCE [LARGE SCALE GENOMIC DNA]</scope>
    <source>
        <strain evidence="13">Y27499</strain>
    </source>
</reference>
<dbReference type="Proteomes" id="UP001306508">
    <property type="component" value="Unassembled WGS sequence"/>
</dbReference>
<feature type="chain" id="PRO_5042964808" description="GOLD domain-containing protein" evidence="10">
    <location>
        <begin position="24"/>
        <end position="220"/>
    </location>
</feature>
<feature type="signal peptide" evidence="10">
    <location>
        <begin position="1"/>
        <end position="23"/>
    </location>
</feature>
<keyword evidence="5" id="KW-0931">ER-Golgi transport</keyword>
<dbReference type="EMBL" id="JAWIZZ010000031">
    <property type="protein sequence ID" value="KAK5781631.1"/>
    <property type="molecule type" value="Genomic_DNA"/>
</dbReference>
<evidence type="ECO:0000256" key="1">
    <source>
        <dbReference type="ARBA" id="ARBA00004479"/>
    </source>
</evidence>
<name>A0AAN8A9A6_9SACH</name>
<keyword evidence="6 9" id="KW-1133">Transmembrane helix</keyword>
<dbReference type="PROSITE" id="PS50866">
    <property type="entry name" value="GOLD"/>
    <property type="match status" value="1"/>
</dbReference>
<evidence type="ECO:0000256" key="5">
    <source>
        <dbReference type="ARBA" id="ARBA00022892"/>
    </source>
</evidence>
<dbReference type="GO" id="GO:0005737">
    <property type="term" value="C:cytoplasm"/>
    <property type="evidence" value="ECO:0007669"/>
    <property type="project" value="GOC"/>
</dbReference>
<dbReference type="GO" id="GO:0006888">
    <property type="term" value="P:endoplasmic reticulum to Golgi vesicle-mediated transport"/>
    <property type="evidence" value="ECO:0007669"/>
    <property type="project" value="UniProtKB-ARBA"/>
</dbReference>
<evidence type="ECO:0000256" key="2">
    <source>
        <dbReference type="ARBA" id="ARBA00007104"/>
    </source>
</evidence>
<evidence type="ECO:0000256" key="10">
    <source>
        <dbReference type="SAM" id="SignalP"/>
    </source>
</evidence>
<dbReference type="GO" id="GO:0016020">
    <property type="term" value="C:membrane"/>
    <property type="evidence" value="ECO:0007669"/>
    <property type="project" value="UniProtKB-SubCell"/>
</dbReference>
<evidence type="ECO:0000313" key="13">
    <source>
        <dbReference type="Proteomes" id="UP001306508"/>
    </source>
</evidence>
<dbReference type="Pfam" id="PF01105">
    <property type="entry name" value="EMP24_GP25L"/>
    <property type="match status" value="1"/>
</dbReference>
<keyword evidence="7 9" id="KW-0472">Membrane</keyword>
<protein>
    <recommendedName>
        <fullName evidence="11">GOLD domain-containing protein</fullName>
    </recommendedName>
</protein>
<comment type="subcellular location">
    <subcellularLocation>
        <location evidence="1 8">Membrane</location>
        <topology evidence="1 8">Single-pass type I membrane protein</topology>
    </subcellularLocation>
</comment>
<comment type="caution">
    <text evidence="12">The sequence shown here is derived from an EMBL/GenBank/DDBJ whole genome shotgun (WGS) entry which is preliminary data.</text>
</comment>
<gene>
    <name evidence="12" type="ORF">RI543_000813</name>
</gene>
<accession>A0AAN8A9A6</accession>
<feature type="transmembrane region" description="Helical" evidence="9">
    <location>
        <begin position="188"/>
        <end position="207"/>
    </location>
</feature>
<comment type="similarity">
    <text evidence="2 8">Belongs to the EMP24/GP25L family.</text>
</comment>
<evidence type="ECO:0000256" key="7">
    <source>
        <dbReference type="ARBA" id="ARBA00023136"/>
    </source>
</evidence>
<evidence type="ECO:0000256" key="9">
    <source>
        <dbReference type="SAM" id="Phobius"/>
    </source>
</evidence>
<organism evidence="12 13">
    <name type="scientific">Arxiozyma heterogenica</name>
    <dbReference type="NCBI Taxonomy" id="278026"/>
    <lineage>
        <taxon>Eukaryota</taxon>
        <taxon>Fungi</taxon>
        <taxon>Dikarya</taxon>
        <taxon>Ascomycota</taxon>
        <taxon>Saccharomycotina</taxon>
        <taxon>Saccharomycetes</taxon>
        <taxon>Saccharomycetales</taxon>
        <taxon>Saccharomycetaceae</taxon>
        <taxon>Arxiozyma</taxon>
    </lineage>
</organism>
<keyword evidence="13" id="KW-1185">Reference proteome</keyword>
<dbReference type="PANTHER" id="PTHR22811">
    <property type="entry name" value="TRANSMEMBRANE EMP24 DOMAIN-CONTAINING PROTEIN"/>
    <property type="match status" value="1"/>
</dbReference>
<dbReference type="SMART" id="SM01190">
    <property type="entry name" value="EMP24_GP25L"/>
    <property type="match status" value="1"/>
</dbReference>
<dbReference type="InterPro" id="IPR009038">
    <property type="entry name" value="GOLD_dom"/>
</dbReference>
<dbReference type="InterPro" id="IPR015720">
    <property type="entry name" value="Emp24-like"/>
</dbReference>
<evidence type="ECO:0000256" key="8">
    <source>
        <dbReference type="RuleBase" id="RU003827"/>
    </source>
</evidence>
<evidence type="ECO:0000259" key="11">
    <source>
        <dbReference type="PROSITE" id="PS50866"/>
    </source>
</evidence>